<name>A0A822Y6F2_NELNU</name>
<organism evidence="1 2">
    <name type="scientific">Nelumbo nucifera</name>
    <name type="common">Sacred lotus</name>
    <dbReference type="NCBI Taxonomy" id="4432"/>
    <lineage>
        <taxon>Eukaryota</taxon>
        <taxon>Viridiplantae</taxon>
        <taxon>Streptophyta</taxon>
        <taxon>Embryophyta</taxon>
        <taxon>Tracheophyta</taxon>
        <taxon>Spermatophyta</taxon>
        <taxon>Magnoliopsida</taxon>
        <taxon>Proteales</taxon>
        <taxon>Nelumbonaceae</taxon>
        <taxon>Nelumbo</taxon>
    </lineage>
</organism>
<evidence type="ECO:0000313" key="2">
    <source>
        <dbReference type="Proteomes" id="UP000607653"/>
    </source>
</evidence>
<dbReference type="EMBL" id="DUZY01000002">
    <property type="protein sequence ID" value="DAD26615.1"/>
    <property type="molecule type" value="Genomic_DNA"/>
</dbReference>
<sequence>MDDLHSSASGLQRLDFERNIEIGVNASQIPFGMNSASVDLSGGAAYASMASIVGSKRAWSQAMICKVRN</sequence>
<comment type="caution">
    <text evidence="1">The sequence shown here is derived from an EMBL/GenBank/DDBJ whole genome shotgun (WGS) entry which is preliminary data.</text>
</comment>
<reference evidence="1 2" key="1">
    <citation type="journal article" date="2020" name="Mol. Biol. Evol.">
        <title>Distinct Expression and Methylation Patterns for Genes with Different Fates following a Single Whole-Genome Duplication in Flowering Plants.</title>
        <authorList>
            <person name="Shi T."/>
            <person name="Rahmani R.S."/>
            <person name="Gugger P.F."/>
            <person name="Wang M."/>
            <person name="Li H."/>
            <person name="Zhang Y."/>
            <person name="Li Z."/>
            <person name="Wang Q."/>
            <person name="Van de Peer Y."/>
            <person name="Marchal K."/>
            <person name="Chen J."/>
        </authorList>
    </citation>
    <scope>NUCLEOTIDE SEQUENCE [LARGE SCALE GENOMIC DNA]</scope>
    <source>
        <tissue evidence="1">Leaf</tissue>
    </source>
</reference>
<proteinExistence type="predicted"/>
<gene>
    <name evidence="1" type="ORF">HUJ06_028083</name>
</gene>
<dbReference type="AlphaFoldDB" id="A0A822Y6F2"/>
<keyword evidence="2" id="KW-1185">Reference proteome</keyword>
<evidence type="ECO:0000313" key="1">
    <source>
        <dbReference type="EMBL" id="DAD26615.1"/>
    </source>
</evidence>
<protein>
    <submittedName>
        <fullName evidence="1">Uncharacterized protein</fullName>
    </submittedName>
</protein>
<dbReference type="Proteomes" id="UP000607653">
    <property type="component" value="Unassembled WGS sequence"/>
</dbReference>
<accession>A0A822Y6F2</accession>